<sequence length="217" mass="23083">MAPAALAASVASVSPAAAAFAPGGGVRLARIASLAPLRSTRRVLPPTDLLGSARQRRRLVAWSSTSSPSETSTGDSQSPKQEKAPFGYTRKDVLLIGAGVTAFGVGLKYGLELVGVDPLQAGNVVQLLVVLGMTVGWISTYMFRVANKDMTYAQQLRDYEKQVMEVGQRWHHLCSLHNRVAALRLLNSHTCQHCRTETDRPGAAAFVAETAGELVGG</sequence>
<dbReference type="InterPro" id="IPR021562">
    <property type="entry name" value="DUF3007"/>
</dbReference>
<reference evidence="2" key="1">
    <citation type="submission" date="2020-05" db="EMBL/GenBank/DDBJ databases">
        <title>WGS assembly of Panicum virgatum.</title>
        <authorList>
            <person name="Lovell J.T."/>
            <person name="Jenkins J."/>
            <person name="Shu S."/>
            <person name="Juenger T.E."/>
            <person name="Schmutz J."/>
        </authorList>
    </citation>
    <scope>NUCLEOTIDE SEQUENCE</scope>
    <source>
        <strain evidence="2">AP13</strain>
    </source>
</reference>
<proteinExistence type="predicted"/>
<dbReference type="EMBL" id="CM029045">
    <property type="protein sequence ID" value="KAG2601383.1"/>
    <property type="molecule type" value="Genomic_DNA"/>
</dbReference>
<organism evidence="2 3">
    <name type="scientific">Panicum virgatum</name>
    <name type="common">Blackwell switchgrass</name>
    <dbReference type="NCBI Taxonomy" id="38727"/>
    <lineage>
        <taxon>Eukaryota</taxon>
        <taxon>Viridiplantae</taxon>
        <taxon>Streptophyta</taxon>
        <taxon>Embryophyta</taxon>
        <taxon>Tracheophyta</taxon>
        <taxon>Spermatophyta</taxon>
        <taxon>Magnoliopsida</taxon>
        <taxon>Liliopsida</taxon>
        <taxon>Poales</taxon>
        <taxon>Poaceae</taxon>
        <taxon>PACMAD clade</taxon>
        <taxon>Panicoideae</taxon>
        <taxon>Panicodae</taxon>
        <taxon>Paniceae</taxon>
        <taxon>Panicinae</taxon>
        <taxon>Panicum</taxon>
        <taxon>Panicum sect. Hiantes</taxon>
    </lineage>
</organism>
<evidence type="ECO:0000313" key="2">
    <source>
        <dbReference type="EMBL" id="KAG2601383.1"/>
    </source>
</evidence>
<accession>A0A8T0SWX5</accession>
<dbReference type="PANTHER" id="PTHR35734:SF1">
    <property type="entry name" value="OS01G0805200 PROTEIN"/>
    <property type="match status" value="1"/>
</dbReference>
<keyword evidence="3" id="KW-1185">Reference proteome</keyword>
<gene>
    <name evidence="2" type="ORF">PVAP13_5KG588100</name>
</gene>
<comment type="caution">
    <text evidence="2">The sequence shown here is derived from an EMBL/GenBank/DDBJ whole genome shotgun (WGS) entry which is preliminary data.</text>
</comment>
<dbReference type="Pfam" id="PF11460">
    <property type="entry name" value="DUF3007"/>
    <property type="match status" value="1"/>
</dbReference>
<evidence type="ECO:0000256" key="1">
    <source>
        <dbReference type="SAM" id="MobiDB-lite"/>
    </source>
</evidence>
<protein>
    <submittedName>
        <fullName evidence="2">Uncharacterized protein</fullName>
    </submittedName>
</protein>
<feature type="region of interest" description="Disordered" evidence="1">
    <location>
        <begin position="60"/>
        <end position="83"/>
    </location>
</feature>
<dbReference type="AlphaFoldDB" id="A0A8T0SWX5"/>
<dbReference type="Proteomes" id="UP000823388">
    <property type="component" value="Chromosome 5K"/>
</dbReference>
<feature type="compositionally biased region" description="Low complexity" evidence="1">
    <location>
        <begin position="63"/>
        <end position="78"/>
    </location>
</feature>
<name>A0A8T0SWX5_PANVG</name>
<dbReference type="PANTHER" id="PTHR35734">
    <property type="entry name" value="OS01G0805200 PROTEIN"/>
    <property type="match status" value="1"/>
</dbReference>
<evidence type="ECO:0000313" key="3">
    <source>
        <dbReference type="Proteomes" id="UP000823388"/>
    </source>
</evidence>